<sequence>MNILFTCSARKWGGNEAWVLNAAQALGQQHRVSLAYRADEVGNRFVVDKYRLPFMNEADLITLGKLVSIIRQNRIDVVVPTKRKDYFLAGVASRITGAKNILILGIIRSLKNTQVNNLVYNMLADGIMVNAQAIKEVLLQSRFMKSEKIAVIPNGISIDSGNIVPAKKAFDFMVTSLAELSERKGFDFLIRGFARFLKEHDITNAGLVIMGSGGEREKLEALAESLGIARFVTFAGFVKDPYPNLLASDVFALTSKNEGIPYAIIEAALLDNAIITTRAGGTEELLEDEAHCLYVNFGDEALLANQFHRLYRDKNLRMRLAENAKKRTAERFSSEKMEKEMIGFFRKIRSEN</sequence>
<comment type="caution">
    <text evidence="3">The sequence shown here is derived from an EMBL/GenBank/DDBJ whole genome shotgun (WGS) entry which is preliminary data.</text>
</comment>
<evidence type="ECO:0000313" key="3">
    <source>
        <dbReference type="EMBL" id="HHE07932.1"/>
    </source>
</evidence>
<dbReference type="Pfam" id="PF00534">
    <property type="entry name" value="Glycos_transf_1"/>
    <property type="match status" value="1"/>
</dbReference>
<evidence type="ECO:0000259" key="2">
    <source>
        <dbReference type="Pfam" id="PF13439"/>
    </source>
</evidence>
<dbReference type="PANTHER" id="PTHR12526">
    <property type="entry name" value="GLYCOSYLTRANSFERASE"/>
    <property type="match status" value="1"/>
</dbReference>
<dbReference type="InterPro" id="IPR001296">
    <property type="entry name" value="Glyco_trans_1"/>
</dbReference>
<proteinExistence type="predicted"/>
<dbReference type="AlphaFoldDB" id="A0A7C5HAA5"/>
<organism evidence="3">
    <name type="scientific">Chlorobaculum parvum</name>
    <dbReference type="NCBI Taxonomy" id="274539"/>
    <lineage>
        <taxon>Bacteria</taxon>
        <taxon>Pseudomonadati</taxon>
        <taxon>Chlorobiota</taxon>
        <taxon>Chlorobiia</taxon>
        <taxon>Chlorobiales</taxon>
        <taxon>Chlorobiaceae</taxon>
        <taxon>Chlorobaculum</taxon>
    </lineage>
</organism>
<name>A0A7C5HAA5_9CHLB</name>
<reference evidence="3" key="1">
    <citation type="journal article" date="2020" name="mSystems">
        <title>Genome- and Community-Level Interaction Insights into Carbon Utilization and Element Cycling Functions of Hydrothermarchaeota in Hydrothermal Sediment.</title>
        <authorList>
            <person name="Zhou Z."/>
            <person name="Liu Y."/>
            <person name="Xu W."/>
            <person name="Pan J."/>
            <person name="Luo Z.H."/>
            <person name="Li M."/>
        </authorList>
    </citation>
    <scope>NUCLEOTIDE SEQUENCE [LARGE SCALE GENOMIC DNA]</scope>
    <source>
        <strain evidence="3">HyVt-628</strain>
    </source>
</reference>
<dbReference type="Proteomes" id="UP000886059">
    <property type="component" value="Unassembled WGS sequence"/>
</dbReference>
<protein>
    <submittedName>
        <fullName evidence="3">Glycosyltransferase</fullName>
    </submittedName>
</protein>
<dbReference type="EMBL" id="DRSK01000197">
    <property type="protein sequence ID" value="HHE07932.1"/>
    <property type="molecule type" value="Genomic_DNA"/>
</dbReference>
<accession>A0A7C5HAA5</accession>
<dbReference type="SUPFAM" id="SSF53756">
    <property type="entry name" value="UDP-Glycosyltransferase/glycogen phosphorylase"/>
    <property type="match status" value="1"/>
</dbReference>
<dbReference type="GO" id="GO:0016757">
    <property type="term" value="F:glycosyltransferase activity"/>
    <property type="evidence" value="ECO:0007669"/>
    <property type="project" value="InterPro"/>
</dbReference>
<feature type="domain" description="Glycosyl transferase family 1" evidence="1">
    <location>
        <begin position="171"/>
        <end position="327"/>
    </location>
</feature>
<dbReference type="Gene3D" id="3.40.50.2000">
    <property type="entry name" value="Glycogen Phosphorylase B"/>
    <property type="match status" value="2"/>
</dbReference>
<gene>
    <name evidence="3" type="ORF">ENL01_03415</name>
</gene>
<dbReference type="CDD" id="cd03811">
    <property type="entry name" value="GT4_GT28_WabH-like"/>
    <property type="match status" value="1"/>
</dbReference>
<dbReference type="InterPro" id="IPR028098">
    <property type="entry name" value="Glyco_trans_4-like_N"/>
</dbReference>
<feature type="domain" description="Glycosyltransferase subfamily 4-like N-terminal" evidence="2">
    <location>
        <begin position="12"/>
        <end position="159"/>
    </location>
</feature>
<evidence type="ECO:0000259" key="1">
    <source>
        <dbReference type="Pfam" id="PF00534"/>
    </source>
</evidence>
<dbReference type="Pfam" id="PF13439">
    <property type="entry name" value="Glyco_transf_4"/>
    <property type="match status" value="1"/>
</dbReference>